<dbReference type="AlphaFoldDB" id="A0A8J7WC58"/>
<dbReference type="Pfam" id="PF02386">
    <property type="entry name" value="TrkH"/>
    <property type="match status" value="1"/>
</dbReference>
<evidence type="ECO:0000256" key="3">
    <source>
        <dbReference type="ARBA" id="ARBA00022448"/>
    </source>
</evidence>
<feature type="transmembrane region" description="Helical" evidence="9">
    <location>
        <begin position="473"/>
        <end position="497"/>
    </location>
</feature>
<gene>
    <name evidence="10" type="ORF">KB874_02500</name>
</gene>
<comment type="caution">
    <text evidence="10">The sequence shown here is derived from an EMBL/GenBank/DDBJ whole genome shotgun (WGS) entry which is preliminary data.</text>
</comment>
<keyword evidence="8 9" id="KW-0472">Membrane</keyword>
<dbReference type="GO" id="GO:0030001">
    <property type="term" value="P:metal ion transport"/>
    <property type="evidence" value="ECO:0007669"/>
    <property type="project" value="UniProtKB-ARBA"/>
</dbReference>
<keyword evidence="5 9" id="KW-0812">Transmembrane</keyword>
<feature type="transmembrane region" description="Helical" evidence="9">
    <location>
        <begin position="40"/>
        <end position="59"/>
    </location>
</feature>
<evidence type="ECO:0000256" key="9">
    <source>
        <dbReference type="SAM" id="Phobius"/>
    </source>
</evidence>
<dbReference type="PANTHER" id="PTHR32024">
    <property type="entry name" value="TRK SYSTEM POTASSIUM UPTAKE PROTEIN TRKG-RELATED"/>
    <property type="match status" value="1"/>
</dbReference>
<feature type="transmembrane region" description="Helical" evidence="9">
    <location>
        <begin position="129"/>
        <end position="150"/>
    </location>
</feature>
<dbReference type="PANTHER" id="PTHR32024:SF2">
    <property type="entry name" value="TRK SYSTEM POTASSIUM UPTAKE PROTEIN TRKG-RELATED"/>
    <property type="match status" value="1"/>
</dbReference>
<evidence type="ECO:0000313" key="10">
    <source>
        <dbReference type="EMBL" id="MBS0122991.1"/>
    </source>
</evidence>
<accession>A0A8J7WC58</accession>
<keyword evidence="3" id="KW-0813">Transport</keyword>
<dbReference type="GO" id="GO:0005886">
    <property type="term" value="C:plasma membrane"/>
    <property type="evidence" value="ECO:0007669"/>
    <property type="project" value="UniProtKB-SubCell"/>
</dbReference>
<dbReference type="Proteomes" id="UP000681356">
    <property type="component" value="Unassembled WGS sequence"/>
</dbReference>
<keyword evidence="11" id="KW-1185">Reference proteome</keyword>
<name>A0A8J7WC58_9RHOB</name>
<organism evidence="10 11">
    <name type="scientific">Thetidibacter halocola</name>
    <dbReference type="NCBI Taxonomy" id="2827239"/>
    <lineage>
        <taxon>Bacteria</taxon>
        <taxon>Pseudomonadati</taxon>
        <taxon>Pseudomonadota</taxon>
        <taxon>Alphaproteobacteria</taxon>
        <taxon>Rhodobacterales</taxon>
        <taxon>Roseobacteraceae</taxon>
        <taxon>Thetidibacter</taxon>
    </lineage>
</organism>
<evidence type="ECO:0000313" key="11">
    <source>
        <dbReference type="Proteomes" id="UP000681356"/>
    </source>
</evidence>
<protein>
    <submittedName>
        <fullName evidence="10">TrkH family potassium uptake protein</fullName>
    </submittedName>
</protein>
<dbReference type="InterPro" id="IPR003445">
    <property type="entry name" value="Cat_transpt"/>
</dbReference>
<comment type="similarity">
    <text evidence="2">Belongs to the TrkH potassium transport family.</text>
</comment>
<sequence>MGAIHRLPLLLLLTGLFSVAMLPPAVYALAVGEHHDARSFFYSALLGLVVTALVGVALGNRRHNRNALRQLLALLAAFVLLPLFLAVPFFEALRTTAFLSAYMEMLSALTTTGLPLFEPARLSGAEHLWRGMVGWMGGWMIWVSAAAILAPLTLGGFEVTAGGEPGQSMAEGVAGGTQTDPAARLWRSITGLTPVYVGLTGALCVMLLVAGDPPLVAVIHAMSTMATSGISPLPLQAASPSGLPGEMIVFAFLLFALSRQTFSSDTTPGKGPGLWFDPEFRLGILIVAAVPVMLFVRHWIAALEIGDEQNLMAGLRAFWGALFTALSFLSTTGFVSTEWVTARDWSGLATPGIILMGLALIGGGVATTAGGVKLMRVYALYLNGAREIERLVYPHSVGRANLVSRRIRREGGFIAWVVFMMVAVTLAALSILLGLAGIAFEQSMVLTIATLSNTGPLTAVAAAEPIALLGLPVAAKVLICAGMVLGRLELLAIVVMLNPDIWRD</sequence>
<feature type="transmembrane region" description="Helical" evidence="9">
    <location>
        <begin position="195"/>
        <end position="222"/>
    </location>
</feature>
<evidence type="ECO:0000256" key="4">
    <source>
        <dbReference type="ARBA" id="ARBA00022475"/>
    </source>
</evidence>
<evidence type="ECO:0000256" key="5">
    <source>
        <dbReference type="ARBA" id="ARBA00022692"/>
    </source>
</evidence>
<feature type="transmembrane region" description="Helical" evidence="9">
    <location>
        <begin position="71"/>
        <end position="90"/>
    </location>
</feature>
<keyword evidence="7" id="KW-0406">Ion transport</keyword>
<dbReference type="RefSeq" id="WP_212534956.1">
    <property type="nucleotide sequence ID" value="NZ_JAGTUU010000001.1"/>
</dbReference>
<evidence type="ECO:0000256" key="6">
    <source>
        <dbReference type="ARBA" id="ARBA00022989"/>
    </source>
</evidence>
<keyword evidence="6 9" id="KW-1133">Transmembrane helix</keyword>
<feature type="transmembrane region" description="Helical" evidence="9">
    <location>
        <begin position="348"/>
        <end position="372"/>
    </location>
</feature>
<evidence type="ECO:0000256" key="2">
    <source>
        <dbReference type="ARBA" id="ARBA00009137"/>
    </source>
</evidence>
<keyword evidence="4" id="KW-1003">Cell membrane</keyword>
<dbReference type="EMBL" id="JAGTUU010000001">
    <property type="protein sequence ID" value="MBS0122991.1"/>
    <property type="molecule type" value="Genomic_DNA"/>
</dbReference>
<evidence type="ECO:0000256" key="1">
    <source>
        <dbReference type="ARBA" id="ARBA00004651"/>
    </source>
</evidence>
<proteinExistence type="inferred from homology"/>
<comment type="subcellular location">
    <subcellularLocation>
        <location evidence="1">Cell membrane</location>
        <topology evidence="1">Multi-pass membrane protein</topology>
    </subcellularLocation>
</comment>
<evidence type="ECO:0000256" key="7">
    <source>
        <dbReference type="ARBA" id="ARBA00023065"/>
    </source>
</evidence>
<feature type="transmembrane region" description="Helical" evidence="9">
    <location>
        <begin position="282"/>
        <end position="305"/>
    </location>
</feature>
<dbReference type="GO" id="GO:0008324">
    <property type="term" value="F:monoatomic cation transmembrane transporter activity"/>
    <property type="evidence" value="ECO:0007669"/>
    <property type="project" value="InterPro"/>
</dbReference>
<reference evidence="10" key="1">
    <citation type="submission" date="2021-04" db="EMBL/GenBank/DDBJ databases">
        <authorList>
            <person name="Yoon J."/>
        </authorList>
    </citation>
    <scope>NUCLEOTIDE SEQUENCE</scope>
    <source>
        <strain evidence="10">KMU-90</strain>
    </source>
</reference>
<feature type="transmembrane region" description="Helical" evidence="9">
    <location>
        <begin position="413"/>
        <end position="440"/>
    </location>
</feature>
<evidence type="ECO:0000256" key="8">
    <source>
        <dbReference type="ARBA" id="ARBA00023136"/>
    </source>
</evidence>
<feature type="transmembrane region" description="Helical" evidence="9">
    <location>
        <begin position="317"/>
        <end position="336"/>
    </location>
</feature>